<feature type="compositionally biased region" description="Low complexity" evidence="1">
    <location>
        <begin position="278"/>
        <end position="293"/>
    </location>
</feature>
<feature type="compositionally biased region" description="Basic residues" evidence="1">
    <location>
        <begin position="11"/>
        <end position="28"/>
    </location>
</feature>
<keyword evidence="4" id="KW-1185">Reference proteome</keyword>
<dbReference type="AlphaFoldDB" id="Q6YPN1"/>
<dbReference type="KEGG" id="poy:PAM_694"/>
<feature type="compositionally biased region" description="Polar residues" evidence="1">
    <location>
        <begin position="251"/>
        <end position="269"/>
    </location>
</feature>
<feature type="region of interest" description="Disordered" evidence="1">
    <location>
        <begin position="11"/>
        <end position="31"/>
    </location>
</feature>
<organism evidence="3 4">
    <name type="scientific">Onion yellows phytoplasma (strain OY-M)</name>
    <dbReference type="NCBI Taxonomy" id="262768"/>
    <lineage>
        <taxon>Bacteria</taxon>
        <taxon>Bacillati</taxon>
        <taxon>Mycoplasmatota</taxon>
        <taxon>Mollicutes</taxon>
        <taxon>Acholeplasmatales</taxon>
        <taxon>Acholeplasmataceae</taxon>
        <taxon>Candidatus Phytoplasma</taxon>
        <taxon>16SrI (Aster yellows group)</taxon>
    </lineage>
</organism>
<evidence type="ECO:0000256" key="1">
    <source>
        <dbReference type="SAM" id="MobiDB-lite"/>
    </source>
</evidence>
<dbReference type="eggNOG" id="COG1196">
    <property type="taxonomic scope" value="Bacteria"/>
</dbReference>
<feature type="region of interest" description="Disordered" evidence="1">
    <location>
        <begin position="251"/>
        <end position="313"/>
    </location>
</feature>
<keyword evidence="2" id="KW-0472">Membrane</keyword>
<keyword evidence="2" id="KW-0812">Transmembrane</keyword>
<feature type="transmembrane region" description="Helical" evidence="2">
    <location>
        <begin position="167"/>
        <end position="191"/>
    </location>
</feature>
<evidence type="ECO:0000313" key="3">
    <source>
        <dbReference type="EMBL" id="BAD04779.1"/>
    </source>
</evidence>
<dbReference type="STRING" id="262768.PAM_694"/>
<dbReference type="BioCyc" id="OYEL262768:G1G26-845-MONOMER"/>
<reference evidence="3 4" key="1">
    <citation type="journal article" date="2004" name="Nat. Genet.">
        <title>Reductive evolution suggested from the complete genome sequence of a plant-pathogenic phytoplasma.</title>
        <authorList>
            <person name="Oshima K."/>
            <person name="Kakizawa S."/>
            <person name="Nishigawa H."/>
            <person name="Jung H.-Y."/>
            <person name="Wei W."/>
            <person name="Suzuki S."/>
            <person name="Arashida R."/>
            <person name="Nakata D."/>
            <person name="Miyata S."/>
            <person name="Ugaki M."/>
            <person name="Namba S."/>
        </authorList>
    </citation>
    <scope>NUCLEOTIDE SEQUENCE [LARGE SCALE GENOMIC DNA]</scope>
    <source>
        <strain evidence="4">OY-M</strain>
    </source>
</reference>
<keyword evidence="2" id="KW-1133">Transmembrane helix</keyword>
<accession>Q6YPN1</accession>
<dbReference type="Proteomes" id="UP000002523">
    <property type="component" value="Chromosome"/>
</dbReference>
<evidence type="ECO:0000313" key="4">
    <source>
        <dbReference type="Proteomes" id="UP000002523"/>
    </source>
</evidence>
<protein>
    <submittedName>
        <fullName evidence="3">Uncharacterized protein</fullName>
    </submittedName>
</protein>
<sequence length="313" mass="35581">MAKKIIIIKKTKKQQTTKKPTKNQRKLTPKTTKATIIKKTSTRITKSTPKTTKPIKQQRTTQPTKIIVETQQKQDNWFVKIIKSLKTTILILLPLTLIVGGIYWVLFKFFPEIFSQINDFTINAATKTKSLYDKITQPIRDFIEYIHNKATGNNQNPNQTPSRQNKLGYYLATTLSIIGICLGIGKIGNWLKGGTKKAIRKGTKKTIQKKATSKIANVGGKICKIGGKILFWVSIASTAYELYQFYQEGTRNPNPPQQLENKIENPNTHTPHHEEAIQTNNNVEEANQNTNNESQEDEPQERETQKKTNSQTT</sequence>
<proteinExistence type="predicted"/>
<feature type="transmembrane region" description="Helical" evidence="2">
    <location>
        <begin position="87"/>
        <end position="106"/>
    </location>
</feature>
<evidence type="ECO:0000256" key="2">
    <source>
        <dbReference type="SAM" id="Phobius"/>
    </source>
</evidence>
<name>Q6YPN1_ONYPE</name>
<gene>
    <name evidence="3" type="ordered locus">PAM_694</name>
</gene>
<dbReference type="EMBL" id="AP006628">
    <property type="protein sequence ID" value="BAD04779.1"/>
    <property type="molecule type" value="Genomic_DNA"/>
</dbReference>
<dbReference type="HOGENOM" id="CLU_959212_0_0_14"/>